<keyword evidence="1" id="KW-0812">Transmembrane</keyword>
<comment type="caution">
    <text evidence="2">The sequence shown here is derived from an EMBL/GenBank/DDBJ whole genome shotgun (WGS) entry which is preliminary data.</text>
</comment>
<evidence type="ECO:0000313" key="3">
    <source>
        <dbReference type="Proteomes" id="UP000230750"/>
    </source>
</evidence>
<dbReference type="AlphaFoldDB" id="A0A2G8JI98"/>
<organism evidence="2 3">
    <name type="scientific">Stichopus japonicus</name>
    <name type="common">Sea cucumber</name>
    <dbReference type="NCBI Taxonomy" id="307972"/>
    <lineage>
        <taxon>Eukaryota</taxon>
        <taxon>Metazoa</taxon>
        <taxon>Echinodermata</taxon>
        <taxon>Eleutherozoa</taxon>
        <taxon>Echinozoa</taxon>
        <taxon>Holothuroidea</taxon>
        <taxon>Aspidochirotacea</taxon>
        <taxon>Aspidochirotida</taxon>
        <taxon>Stichopodidae</taxon>
        <taxon>Apostichopus</taxon>
    </lineage>
</organism>
<accession>A0A2G8JI98</accession>
<feature type="transmembrane region" description="Helical" evidence="1">
    <location>
        <begin position="159"/>
        <end position="180"/>
    </location>
</feature>
<feature type="transmembrane region" description="Helical" evidence="1">
    <location>
        <begin position="254"/>
        <end position="278"/>
    </location>
</feature>
<evidence type="ECO:0000313" key="2">
    <source>
        <dbReference type="EMBL" id="PIK35476.1"/>
    </source>
</evidence>
<reference evidence="2 3" key="1">
    <citation type="journal article" date="2017" name="PLoS Biol.">
        <title>The sea cucumber genome provides insights into morphological evolution and visceral regeneration.</title>
        <authorList>
            <person name="Zhang X."/>
            <person name="Sun L."/>
            <person name="Yuan J."/>
            <person name="Sun Y."/>
            <person name="Gao Y."/>
            <person name="Zhang L."/>
            <person name="Li S."/>
            <person name="Dai H."/>
            <person name="Hamel J.F."/>
            <person name="Liu C."/>
            <person name="Yu Y."/>
            <person name="Liu S."/>
            <person name="Lin W."/>
            <person name="Guo K."/>
            <person name="Jin S."/>
            <person name="Xu P."/>
            <person name="Storey K.B."/>
            <person name="Huan P."/>
            <person name="Zhang T."/>
            <person name="Zhou Y."/>
            <person name="Zhang J."/>
            <person name="Lin C."/>
            <person name="Li X."/>
            <person name="Xing L."/>
            <person name="Huo D."/>
            <person name="Sun M."/>
            <person name="Wang L."/>
            <person name="Mercier A."/>
            <person name="Li F."/>
            <person name="Yang H."/>
            <person name="Xiang J."/>
        </authorList>
    </citation>
    <scope>NUCLEOTIDE SEQUENCE [LARGE SCALE GENOMIC DNA]</scope>
    <source>
        <strain evidence="2">Shaxun</strain>
        <tissue evidence="2">Muscle</tissue>
    </source>
</reference>
<sequence length="299" mass="34315">MEMTQPLVERKSRKWPNSFWFLMRALALFYHRSVVIERKCLYCHVRNITGNNYEQRMNGMDTPLDFYILTYESNGALSRSDEMNNSQNQDPDSCDACQASWWNSYRVPEKYTERDIGRSRLSRRCDGVISMAWLTFVLGGLLCYTGSFVPKLFGEPDQILSLLLKLTLVALMATHYIFILCSKIRSIFKVAACRLCWATTLNVRYLIKRAQFLDLANRGLPGAPFLILCVHCPLLLAVYRSIIFLYISSCGVNLYSVSQSLVGAFFMVNWGLFLYLIYSLDFLSNVSSICCSPTSKNWG</sequence>
<keyword evidence="3" id="KW-1185">Reference proteome</keyword>
<dbReference type="EMBL" id="MRZV01001893">
    <property type="protein sequence ID" value="PIK35476.1"/>
    <property type="molecule type" value="Genomic_DNA"/>
</dbReference>
<proteinExistence type="predicted"/>
<feature type="transmembrane region" description="Helical" evidence="1">
    <location>
        <begin position="225"/>
        <end position="247"/>
    </location>
</feature>
<evidence type="ECO:0008006" key="4">
    <source>
        <dbReference type="Google" id="ProtNLM"/>
    </source>
</evidence>
<gene>
    <name evidence="2" type="ORF">BSL78_27705</name>
</gene>
<keyword evidence="1" id="KW-0472">Membrane</keyword>
<protein>
    <recommendedName>
        <fullName evidence="4">Transmembrane protein</fullName>
    </recommendedName>
</protein>
<evidence type="ECO:0000256" key="1">
    <source>
        <dbReference type="SAM" id="Phobius"/>
    </source>
</evidence>
<dbReference type="Proteomes" id="UP000230750">
    <property type="component" value="Unassembled WGS sequence"/>
</dbReference>
<dbReference type="OrthoDB" id="10042460at2759"/>
<keyword evidence="1" id="KW-1133">Transmembrane helix</keyword>
<name>A0A2G8JI98_STIJA</name>
<feature type="transmembrane region" description="Helical" evidence="1">
    <location>
        <begin position="128"/>
        <end position="147"/>
    </location>
</feature>